<dbReference type="EMBL" id="RZNJ01000002">
    <property type="protein sequence ID" value="RUT32871.1"/>
    <property type="molecule type" value="Genomic_DNA"/>
</dbReference>
<dbReference type="GO" id="GO:0009279">
    <property type="term" value="C:cell outer membrane"/>
    <property type="evidence" value="ECO:0007669"/>
    <property type="project" value="TreeGrafter"/>
</dbReference>
<reference evidence="6 7" key="1">
    <citation type="journal article" date="2016" name="Int. J. Syst. Evol. Microbiol.">
        <title>Arsenicitalea aurantiaca gen. nov., sp. nov., a new member of the family Hyphomicrobiaceae, isolated from high-arsenic sediment.</title>
        <authorList>
            <person name="Mu Y."/>
            <person name="Zhou L."/>
            <person name="Zeng X.C."/>
            <person name="Liu L."/>
            <person name="Pan Y."/>
            <person name="Chen X."/>
            <person name="Wang J."/>
            <person name="Li S."/>
            <person name="Li W.J."/>
            <person name="Wang Y."/>
        </authorList>
    </citation>
    <scope>NUCLEOTIDE SEQUENCE [LARGE SCALE GENOMIC DNA]</scope>
    <source>
        <strain evidence="6 7">42-50</strain>
    </source>
</reference>
<evidence type="ECO:0000256" key="4">
    <source>
        <dbReference type="RuleBase" id="RU003495"/>
    </source>
</evidence>
<gene>
    <name evidence="3" type="primary">rlpA</name>
    <name evidence="6" type="ORF">EMQ25_06965</name>
</gene>
<keyword evidence="1 3" id="KW-0456">Lyase</keyword>
<comment type="similarity">
    <text evidence="3 4">Belongs to the RlpA family.</text>
</comment>
<protein>
    <recommendedName>
        <fullName evidence="3">Endolytic peptidoglycan transglycosylase RlpA</fullName>
        <ecNumber evidence="3">4.2.2.-</ecNumber>
    </recommendedName>
</protein>
<accession>A0A433XFI9</accession>
<dbReference type="Pfam" id="PF03330">
    <property type="entry name" value="DPBB_1"/>
    <property type="match status" value="1"/>
</dbReference>
<dbReference type="InterPro" id="IPR009009">
    <property type="entry name" value="RlpA-like_DPBB"/>
</dbReference>
<feature type="domain" description="RlpA-like protein double-psi beta-barrel" evidence="5">
    <location>
        <begin position="106"/>
        <end position="194"/>
    </location>
</feature>
<evidence type="ECO:0000256" key="3">
    <source>
        <dbReference type="HAMAP-Rule" id="MF_02071"/>
    </source>
</evidence>
<evidence type="ECO:0000313" key="7">
    <source>
        <dbReference type="Proteomes" id="UP000281547"/>
    </source>
</evidence>
<dbReference type="InterPro" id="IPR034718">
    <property type="entry name" value="RlpA"/>
</dbReference>
<dbReference type="GO" id="GO:0071555">
    <property type="term" value="P:cell wall organization"/>
    <property type="evidence" value="ECO:0007669"/>
    <property type="project" value="UniProtKB-KW"/>
</dbReference>
<comment type="function">
    <text evidence="3">Lytic transglycosylase with a strong preference for naked glycan strands that lack stem peptides.</text>
</comment>
<evidence type="ECO:0000256" key="1">
    <source>
        <dbReference type="ARBA" id="ARBA00023239"/>
    </source>
</evidence>
<organism evidence="6 7">
    <name type="scientific">Arsenicitalea aurantiaca</name>
    <dbReference type="NCBI Taxonomy" id="1783274"/>
    <lineage>
        <taxon>Bacteria</taxon>
        <taxon>Pseudomonadati</taxon>
        <taxon>Pseudomonadota</taxon>
        <taxon>Alphaproteobacteria</taxon>
        <taxon>Hyphomicrobiales</taxon>
        <taxon>Devosiaceae</taxon>
        <taxon>Arsenicitalea</taxon>
    </lineage>
</organism>
<dbReference type="HAMAP" id="MF_02071">
    <property type="entry name" value="RlpA"/>
    <property type="match status" value="1"/>
</dbReference>
<evidence type="ECO:0000313" key="6">
    <source>
        <dbReference type="EMBL" id="RUT32871.1"/>
    </source>
</evidence>
<dbReference type="Gene3D" id="2.40.40.10">
    <property type="entry name" value="RlpA-like domain"/>
    <property type="match status" value="1"/>
</dbReference>
<dbReference type="PANTHER" id="PTHR34183">
    <property type="entry name" value="ENDOLYTIC PEPTIDOGLYCAN TRANSGLYCOSYLASE RLPA"/>
    <property type="match status" value="1"/>
</dbReference>
<dbReference type="NCBIfam" id="TIGR00413">
    <property type="entry name" value="rlpA"/>
    <property type="match status" value="1"/>
</dbReference>
<keyword evidence="7" id="KW-1185">Reference proteome</keyword>
<dbReference type="InterPro" id="IPR012997">
    <property type="entry name" value="RplA"/>
</dbReference>
<comment type="caution">
    <text evidence="6">The sequence shown here is derived from an EMBL/GenBank/DDBJ whole genome shotgun (WGS) entry which is preliminary data.</text>
</comment>
<dbReference type="OrthoDB" id="9779128at2"/>
<dbReference type="AlphaFoldDB" id="A0A433XFI9"/>
<dbReference type="SUPFAM" id="SSF50685">
    <property type="entry name" value="Barwin-like endoglucanases"/>
    <property type="match status" value="1"/>
</dbReference>
<dbReference type="InterPro" id="IPR036908">
    <property type="entry name" value="RlpA-like_sf"/>
</dbReference>
<name>A0A433XFI9_9HYPH</name>
<evidence type="ECO:0000259" key="5">
    <source>
        <dbReference type="Pfam" id="PF03330"/>
    </source>
</evidence>
<dbReference type="GO" id="GO:0008932">
    <property type="term" value="F:lytic endotransglycosylase activity"/>
    <property type="evidence" value="ECO:0007669"/>
    <property type="project" value="UniProtKB-UniRule"/>
</dbReference>
<sequence>MVAVRIDSRYVLLTSNPRSLRRAARLSVLCIASGALLAACSGGGFVGTGATVKRAAFTSSEYGVAVSPRVTTNPNPPRGGGRYQVGNAYTVRGVTYTPAHQPDYSATGTASWYGSDFHGRKTANGEIFSANAITGAHPTLPLPSYVRVTNLDNGRAVTVRINDRGPYVAGRIIDLSHRSAELLGYVNKGSTNVHVAYVGPAPLEGDDTRMLLASVSGPPLPQQGNTRVASSGGGRPTSLVGMASDFIGGMFGYADPAEGARAISAAHAAAEAMATRPNALDAWAETIDEDARAIRLSLGAFANRDNADRLATEFALLGAVEETEIEIGGRRATQLTLTRLKPGVGRTDVIALADRLGLTGLSLR</sequence>
<dbReference type="PANTHER" id="PTHR34183:SF1">
    <property type="entry name" value="ENDOLYTIC PEPTIDOGLYCAN TRANSGLYCOSYLASE RLPA"/>
    <property type="match status" value="1"/>
</dbReference>
<dbReference type="CDD" id="cd22268">
    <property type="entry name" value="DPBB_RlpA-like"/>
    <property type="match status" value="1"/>
</dbReference>
<proteinExistence type="inferred from homology"/>
<evidence type="ECO:0000256" key="2">
    <source>
        <dbReference type="ARBA" id="ARBA00023316"/>
    </source>
</evidence>
<dbReference type="GO" id="GO:0000270">
    <property type="term" value="P:peptidoglycan metabolic process"/>
    <property type="evidence" value="ECO:0007669"/>
    <property type="project" value="UniProtKB-UniRule"/>
</dbReference>
<dbReference type="Proteomes" id="UP000281547">
    <property type="component" value="Unassembled WGS sequence"/>
</dbReference>
<dbReference type="EC" id="4.2.2.-" evidence="3"/>
<keyword evidence="2 3" id="KW-0961">Cell wall biogenesis/degradation</keyword>